<dbReference type="Proteomes" id="UP000092993">
    <property type="component" value="Unassembled WGS sequence"/>
</dbReference>
<keyword evidence="5" id="KW-0349">Heme</keyword>
<evidence type="ECO:0000256" key="3">
    <source>
        <dbReference type="ARBA" id="ARBA00005179"/>
    </source>
</evidence>
<feature type="transmembrane region" description="Helical" evidence="13">
    <location>
        <begin position="76"/>
        <end position="95"/>
    </location>
</feature>
<keyword evidence="10" id="KW-0408">Iron</keyword>
<proteinExistence type="inferred from homology"/>
<evidence type="ECO:0000256" key="5">
    <source>
        <dbReference type="ARBA" id="ARBA00022617"/>
    </source>
</evidence>
<dbReference type="InterPro" id="IPR002401">
    <property type="entry name" value="Cyt_P450_E_grp-I"/>
</dbReference>
<keyword evidence="11" id="KW-0503">Monooxygenase</keyword>
<evidence type="ECO:0000256" key="6">
    <source>
        <dbReference type="ARBA" id="ARBA00022692"/>
    </source>
</evidence>
<dbReference type="Gene3D" id="1.10.630.10">
    <property type="entry name" value="Cytochrome P450"/>
    <property type="match status" value="2"/>
</dbReference>
<evidence type="ECO:0000256" key="12">
    <source>
        <dbReference type="ARBA" id="ARBA00023136"/>
    </source>
</evidence>
<comment type="pathway">
    <text evidence="3">Secondary metabolite biosynthesis.</text>
</comment>
<feature type="transmembrane region" description="Helical" evidence="13">
    <location>
        <begin position="321"/>
        <end position="340"/>
    </location>
</feature>
<dbReference type="InterPro" id="IPR036396">
    <property type="entry name" value="Cyt_P450_sf"/>
</dbReference>
<comment type="similarity">
    <text evidence="4">Belongs to the cytochrome P450 family.</text>
</comment>
<gene>
    <name evidence="14" type="ORF">A0H81_13116</name>
</gene>
<comment type="caution">
    <text evidence="14">The sequence shown here is derived from an EMBL/GenBank/DDBJ whole genome shotgun (WGS) entry which is preliminary data.</text>
</comment>
<dbReference type="STRING" id="5627.A0A1C7LPR9"/>
<keyword evidence="9" id="KW-0560">Oxidoreductase</keyword>
<keyword evidence="6 13" id="KW-0812">Transmembrane</keyword>
<keyword evidence="12 13" id="KW-0472">Membrane</keyword>
<dbReference type="GO" id="GO:0016020">
    <property type="term" value="C:membrane"/>
    <property type="evidence" value="ECO:0007669"/>
    <property type="project" value="UniProtKB-SubCell"/>
</dbReference>
<accession>A0A1C7LPR9</accession>
<feature type="transmembrane region" description="Helical" evidence="13">
    <location>
        <begin position="228"/>
        <end position="252"/>
    </location>
</feature>
<keyword evidence="7" id="KW-0479">Metal-binding</keyword>
<evidence type="ECO:0008006" key="16">
    <source>
        <dbReference type="Google" id="ProtNLM"/>
    </source>
</evidence>
<evidence type="ECO:0000256" key="2">
    <source>
        <dbReference type="ARBA" id="ARBA00004370"/>
    </source>
</evidence>
<evidence type="ECO:0000256" key="4">
    <source>
        <dbReference type="ARBA" id="ARBA00010617"/>
    </source>
</evidence>
<evidence type="ECO:0000313" key="15">
    <source>
        <dbReference type="Proteomes" id="UP000092993"/>
    </source>
</evidence>
<dbReference type="GO" id="GO:0005506">
    <property type="term" value="F:iron ion binding"/>
    <property type="evidence" value="ECO:0007669"/>
    <property type="project" value="InterPro"/>
</dbReference>
<dbReference type="InterPro" id="IPR001128">
    <property type="entry name" value="Cyt_P450"/>
</dbReference>
<dbReference type="EMBL" id="LUGG01000027">
    <property type="protein sequence ID" value="OBZ66682.1"/>
    <property type="molecule type" value="Genomic_DNA"/>
</dbReference>
<evidence type="ECO:0000256" key="11">
    <source>
        <dbReference type="ARBA" id="ARBA00023033"/>
    </source>
</evidence>
<evidence type="ECO:0000256" key="10">
    <source>
        <dbReference type="ARBA" id="ARBA00023004"/>
    </source>
</evidence>
<evidence type="ECO:0000256" key="7">
    <source>
        <dbReference type="ARBA" id="ARBA00022723"/>
    </source>
</evidence>
<dbReference type="PRINTS" id="PR00463">
    <property type="entry name" value="EP450I"/>
</dbReference>
<dbReference type="GO" id="GO:0004497">
    <property type="term" value="F:monooxygenase activity"/>
    <property type="evidence" value="ECO:0007669"/>
    <property type="project" value="UniProtKB-KW"/>
</dbReference>
<evidence type="ECO:0000256" key="9">
    <source>
        <dbReference type="ARBA" id="ARBA00023002"/>
    </source>
</evidence>
<comment type="cofactor">
    <cofactor evidence="1">
        <name>heme</name>
        <dbReference type="ChEBI" id="CHEBI:30413"/>
    </cofactor>
</comment>
<evidence type="ECO:0000256" key="13">
    <source>
        <dbReference type="SAM" id="Phobius"/>
    </source>
</evidence>
<dbReference type="OrthoDB" id="1055148at2759"/>
<keyword evidence="15" id="KW-1185">Reference proteome</keyword>
<dbReference type="AlphaFoldDB" id="A0A1C7LPR9"/>
<evidence type="ECO:0000256" key="8">
    <source>
        <dbReference type="ARBA" id="ARBA00022989"/>
    </source>
</evidence>
<dbReference type="SUPFAM" id="SSF48264">
    <property type="entry name" value="Cytochrome P450"/>
    <property type="match status" value="1"/>
</dbReference>
<organism evidence="14 15">
    <name type="scientific">Grifola frondosa</name>
    <name type="common">Maitake</name>
    <name type="synonym">Polyporus frondosus</name>
    <dbReference type="NCBI Taxonomy" id="5627"/>
    <lineage>
        <taxon>Eukaryota</taxon>
        <taxon>Fungi</taxon>
        <taxon>Dikarya</taxon>
        <taxon>Basidiomycota</taxon>
        <taxon>Agaricomycotina</taxon>
        <taxon>Agaricomycetes</taxon>
        <taxon>Polyporales</taxon>
        <taxon>Grifolaceae</taxon>
        <taxon>Grifola</taxon>
    </lineage>
</organism>
<dbReference type="GO" id="GO:0016705">
    <property type="term" value="F:oxidoreductase activity, acting on paired donors, with incorporation or reduction of molecular oxygen"/>
    <property type="evidence" value="ECO:0007669"/>
    <property type="project" value="InterPro"/>
</dbReference>
<feature type="transmembrane region" description="Helical" evidence="13">
    <location>
        <begin position="289"/>
        <end position="309"/>
    </location>
</feature>
<keyword evidence="8 13" id="KW-1133">Transmembrane helix</keyword>
<comment type="subcellular location">
    <subcellularLocation>
        <location evidence="2">Membrane</location>
    </subcellularLocation>
</comment>
<sequence length="896" mass="97774">MLQCIRPISLSSRILVTYCKGIPRVLDRVCVGHLLTQPLSSSAVLLQNLCTHPLPDVFRPQFLPCPVGGIPAHIDLAPACVFLALYIALPPLVVYRAASKKCRGSVVIAVYFHVVERVAFFALRLANALGSPAQSTTTSIVRYTQSSLSGGSLNLLNDIIHIVLVLLMRSTIDDTSASSHVTPPTIGDQEAVADKPEEGKEAAATITVLASPFAGENRARERRWYRRLCISALVLTGVVANPLGIASGALYVDSIRSASVATAVSLVRYVCPMPAPLRRALKQEPNCRYISSAVALFLAIAINAGAFWAGYRGAPAARGSAWLASAMTTVAMVVIVYRLVVMRCETTALLSTAPGSLNGASSKATFYVFHMAPEWVCSVLLLSVNMRARFGPGGLRRTGSGDPLLSLSAVDILPVNGPMFRLTLGGKNVVVLNSGAAADELLSKRSAIYSSRPASIFAGKYESQGRRLVLLPYGVALKRQRAAFHQMLQTRVVGAYEHYQDAGSLKLLYELLTRPDDVFLNVHRFAASLVFRLTYGRVLEEDDKDLKEVVQVIDNFVLHVAPGAHLVDALPILDWLPDWMSPWRAKALRMHEREMRLYQRLADEVKGRLDAEDSECFAAKLWEQQQKLELDDMSVAYLGGTSFEAGTSTTSDSILWFLAAVLLNPASIKPAQAELDIVVGDHLPTFGDFETLSYCTCMTKELLRWAPVIPGGIAHVGVLSPVLKPLLTLRRCSRKTTISRDTPLRRTQYCCLIFGECITMKSISLMRKILIQSASCPQIHRVSRRSIPCRKVAVVAADIGRSALGEGRDITGSLCSVLTSLVRICPGRHLASKSVWLAITRIAWAFDIVPVLDMEGNPILPDRRKCTAGLTVYAYFFCTCLDRSVTQLAARPNTSQ</sequence>
<reference evidence="14 15" key="1">
    <citation type="submission" date="2016-03" db="EMBL/GenBank/DDBJ databases">
        <title>Whole genome sequencing of Grifola frondosa 9006-11.</title>
        <authorList>
            <person name="Min B."/>
            <person name="Park H."/>
            <person name="Kim J.-G."/>
            <person name="Cho H."/>
            <person name="Oh Y.-L."/>
            <person name="Kong W.-S."/>
            <person name="Choi I.-G."/>
        </authorList>
    </citation>
    <scope>NUCLEOTIDE SEQUENCE [LARGE SCALE GENOMIC DNA]</scope>
    <source>
        <strain evidence="14 15">9006-11</strain>
    </source>
</reference>
<name>A0A1C7LPR9_GRIFR</name>
<dbReference type="InterPro" id="IPR050364">
    <property type="entry name" value="Cytochrome_P450_fung"/>
</dbReference>
<dbReference type="GO" id="GO:0020037">
    <property type="term" value="F:heme binding"/>
    <property type="evidence" value="ECO:0007669"/>
    <property type="project" value="InterPro"/>
</dbReference>
<evidence type="ECO:0000256" key="1">
    <source>
        <dbReference type="ARBA" id="ARBA00001971"/>
    </source>
</evidence>
<dbReference type="PANTHER" id="PTHR46300">
    <property type="entry name" value="P450, PUTATIVE (EUROFUNG)-RELATED-RELATED"/>
    <property type="match status" value="1"/>
</dbReference>
<protein>
    <recommendedName>
        <fullName evidence="16">Cytochrome P450</fullName>
    </recommendedName>
</protein>
<evidence type="ECO:0000313" key="14">
    <source>
        <dbReference type="EMBL" id="OBZ66682.1"/>
    </source>
</evidence>
<dbReference type="Pfam" id="PF00067">
    <property type="entry name" value="p450"/>
    <property type="match status" value="1"/>
</dbReference>